<organism evidence="1">
    <name type="scientific">Myoviridae sp. ctCjb12</name>
    <dbReference type="NCBI Taxonomy" id="2826631"/>
    <lineage>
        <taxon>Viruses</taxon>
        <taxon>Duplodnaviria</taxon>
        <taxon>Heunggongvirae</taxon>
        <taxon>Uroviricota</taxon>
        <taxon>Caudoviricetes</taxon>
    </lineage>
</organism>
<accession>A0A8S5MQM5</accession>
<evidence type="ECO:0008006" key="2">
    <source>
        <dbReference type="Google" id="ProtNLM"/>
    </source>
</evidence>
<dbReference type="InterPro" id="IPR017686">
    <property type="entry name" value="Phg/plasmid-like_prot"/>
</dbReference>
<dbReference type="NCBIfam" id="TIGR03299">
    <property type="entry name" value="LGT_TIGR03299"/>
    <property type="match status" value="1"/>
</dbReference>
<proteinExistence type="predicted"/>
<evidence type="ECO:0000313" key="1">
    <source>
        <dbReference type="EMBL" id="DAD84448.1"/>
    </source>
</evidence>
<protein>
    <recommendedName>
        <fullName evidence="2">DUF932 domain-containing protein</fullName>
    </recommendedName>
</protein>
<dbReference type="EMBL" id="BK014960">
    <property type="protein sequence ID" value="DAD84448.1"/>
    <property type="molecule type" value="Genomic_DNA"/>
</dbReference>
<reference evidence="1" key="1">
    <citation type="journal article" date="2021" name="Proc. Natl. Acad. Sci. U.S.A.">
        <title>A Catalog of Tens of Thousands of Viruses from Human Metagenomes Reveals Hidden Associations with Chronic Diseases.</title>
        <authorList>
            <person name="Tisza M.J."/>
            <person name="Buck C.B."/>
        </authorList>
    </citation>
    <scope>NUCLEOTIDE SEQUENCE</scope>
    <source>
        <strain evidence="1">CtCjb12</strain>
    </source>
</reference>
<name>A0A8S5MQM5_9CAUD</name>
<dbReference type="InterPro" id="IPR026325">
    <property type="entry name" value="DUF932"/>
</dbReference>
<sequence length="308" mass="34392">MSANVETMFYVREKPWHGLGTMVQEAPTSAEALKLAGLDWTVEARDMWLNGGYEPIPGYKANVRSSDNKVLGVVSNKYRIVQNAEAFAFTDALIGGDVHYETAGSLLDGKKIWLLAKLPDSEICGDKTETYMCFSNTHDGSGAVRVCMTPVRVVCNNTLNLALDTAQRGWSVRHVGDINTNLVEARQCLDMANKYMDELATRADQMANTTVSDARLREVLDSLFPEADDMTDRQKRHVQDMKDGYMVCMMAPDLVKFRNTAWGAVNAMSDFVTHSAPHRNTKDYQANNWNNVMNGHFLMDAMSKAVTR</sequence>
<dbReference type="Pfam" id="PF06067">
    <property type="entry name" value="DUF932"/>
    <property type="match status" value="1"/>
</dbReference>